<dbReference type="AlphaFoldDB" id="A0A9P5BA27"/>
<evidence type="ECO:0000313" key="2">
    <source>
        <dbReference type="Proteomes" id="UP000737391"/>
    </source>
</evidence>
<accession>A0A9P5BA27</accession>
<organism evidence="1 2">
    <name type="scientific">Fusarium agapanthi</name>
    <dbReference type="NCBI Taxonomy" id="1803897"/>
    <lineage>
        <taxon>Eukaryota</taxon>
        <taxon>Fungi</taxon>
        <taxon>Dikarya</taxon>
        <taxon>Ascomycota</taxon>
        <taxon>Pezizomycotina</taxon>
        <taxon>Sordariomycetes</taxon>
        <taxon>Hypocreomycetidae</taxon>
        <taxon>Hypocreales</taxon>
        <taxon>Nectriaceae</taxon>
        <taxon>Fusarium</taxon>
        <taxon>Fusarium fujikuroi species complex</taxon>
    </lineage>
</organism>
<dbReference type="OrthoDB" id="2684236at2759"/>
<comment type="caution">
    <text evidence="1">The sequence shown here is derived from an EMBL/GenBank/DDBJ whole genome shotgun (WGS) entry which is preliminary data.</text>
</comment>
<proteinExistence type="predicted"/>
<dbReference type="InterPro" id="IPR009836">
    <property type="entry name" value="GRDP-like"/>
</dbReference>
<protein>
    <submittedName>
        <fullName evidence="1">Uncharacterized protein</fullName>
    </submittedName>
</protein>
<reference evidence="1" key="1">
    <citation type="submission" date="2020-01" db="EMBL/GenBank/DDBJ databases">
        <title>Identification and distribution of gene clusters putatively required for synthesis of sphingolipid metabolism inhibitors in phylogenetically diverse species of the filamentous fungus Fusarium.</title>
        <authorList>
            <person name="Kim H.-S."/>
            <person name="Busman M."/>
            <person name="Brown D.W."/>
            <person name="Divon H."/>
            <person name="Uhlig S."/>
            <person name="Proctor R.H."/>
        </authorList>
    </citation>
    <scope>NUCLEOTIDE SEQUENCE</scope>
    <source>
        <strain evidence="1">NRRL 31653</strain>
    </source>
</reference>
<sequence>MSHLIGYNTGALHQACSDFNNNISKTYYPSAIDLDENPIIPSPDVFSELDDSHKDNLPTPVQCAVHLELLETFHALRIKILDSKKLDKAFNLGEPTKKIYRRKYIKGLKKHVNEEVTLRNPSWEAKREKKWTWYLGEAAQRFLVWAAKFNAWLTSTMGKSTTGKDSVNDMKSGISMIDSSWLPPVDILMIWHAFLLNPSDYLDYCRNQSWDYLPRVNFPWILIHDSINPQGPIRDAWVVNGETWEVPEGEAVIPGTLLKSIIQQGNMKTQDIGKPYASRFIGKLVDNVERQRVFVEKMNAHLWIRSPALQGTLRRAVERYERYLRLFKLYPGKMLVPALDIDLVWHTSQLSATAYLKSMEARCGRFINHDDKIKKSKLAVGNDETQTLYRIRFGEEYTVCLCWECQAIMSAVEDSADGDGLFGEPLVSGFAETLADKILADVQFHRAVESARRRNHVKLPVRSEDKTHSQNWPLVAQ</sequence>
<dbReference type="Pfam" id="PF07173">
    <property type="entry name" value="GRDP-like"/>
    <property type="match status" value="1"/>
</dbReference>
<name>A0A9P5BA27_9HYPO</name>
<dbReference type="PANTHER" id="PTHR34365:SF7">
    <property type="entry name" value="GLYCINE-RICH DOMAIN-CONTAINING PROTEIN 1"/>
    <property type="match status" value="1"/>
</dbReference>
<evidence type="ECO:0000313" key="1">
    <source>
        <dbReference type="EMBL" id="KAF4496885.1"/>
    </source>
</evidence>
<gene>
    <name evidence="1" type="ORF">FAGAP_6967</name>
</gene>
<dbReference type="Proteomes" id="UP000737391">
    <property type="component" value="Unassembled WGS sequence"/>
</dbReference>
<keyword evidence="2" id="KW-1185">Reference proteome</keyword>
<dbReference type="EMBL" id="LUFC02000495">
    <property type="protein sequence ID" value="KAF4496885.1"/>
    <property type="molecule type" value="Genomic_DNA"/>
</dbReference>
<dbReference type="PANTHER" id="PTHR34365">
    <property type="entry name" value="ENOLASE (DUF1399)"/>
    <property type="match status" value="1"/>
</dbReference>